<name>A0A1M6UGD7_9BACT</name>
<feature type="transmembrane region" description="Helical" evidence="1">
    <location>
        <begin position="883"/>
        <end position="903"/>
    </location>
</feature>
<evidence type="ECO:0000313" key="3">
    <source>
        <dbReference type="Proteomes" id="UP000185812"/>
    </source>
</evidence>
<feature type="transmembrane region" description="Helical" evidence="1">
    <location>
        <begin position="909"/>
        <end position="928"/>
    </location>
</feature>
<feature type="transmembrane region" description="Helical" evidence="1">
    <location>
        <begin position="346"/>
        <end position="365"/>
    </location>
</feature>
<dbReference type="Pfam" id="PF00873">
    <property type="entry name" value="ACR_tran"/>
    <property type="match status" value="1"/>
</dbReference>
<organism evidence="2 3">
    <name type="scientific">Rhodothermus profundi</name>
    <dbReference type="NCBI Taxonomy" id="633813"/>
    <lineage>
        <taxon>Bacteria</taxon>
        <taxon>Pseudomonadati</taxon>
        <taxon>Rhodothermota</taxon>
        <taxon>Rhodothermia</taxon>
        <taxon>Rhodothermales</taxon>
        <taxon>Rhodothermaceae</taxon>
        <taxon>Rhodothermus</taxon>
    </lineage>
</organism>
<evidence type="ECO:0000313" key="2">
    <source>
        <dbReference type="EMBL" id="SHK68246.1"/>
    </source>
</evidence>
<keyword evidence="1" id="KW-0472">Membrane</keyword>
<dbReference type="Proteomes" id="UP000185812">
    <property type="component" value="Unassembled WGS sequence"/>
</dbReference>
<feature type="transmembrane region" description="Helical" evidence="1">
    <location>
        <begin position="986"/>
        <end position="1012"/>
    </location>
</feature>
<dbReference type="Gene3D" id="3.30.70.1430">
    <property type="entry name" value="Multidrug efflux transporter AcrB pore domain"/>
    <property type="match status" value="2"/>
</dbReference>
<dbReference type="RefSeq" id="WP_072715535.1">
    <property type="nucleotide sequence ID" value="NZ_FRAU01000005.1"/>
</dbReference>
<accession>A0A1M6UGD7</accession>
<dbReference type="SUPFAM" id="SSF82714">
    <property type="entry name" value="Multidrug efflux transporter AcrB TolC docking domain, DN and DC subdomains"/>
    <property type="match status" value="1"/>
</dbReference>
<dbReference type="STRING" id="633813.SAMN04488087_1694"/>
<protein>
    <submittedName>
        <fullName evidence="2">Hydrophobic/amphiphilic exporter-1, HAE1 family</fullName>
    </submittedName>
</protein>
<feature type="transmembrane region" description="Helical" evidence="1">
    <location>
        <begin position="532"/>
        <end position="551"/>
    </location>
</feature>
<dbReference type="Gene3D" id="3.30.70.1440">
    <property type="entry name" value="Multidrug efflux transporter AcrB pore domain"/>
    <property type="match status" value="1"/>
</dbReference>
<dbReference type="EMBL" id="FRAU01000005">
    <property type="protein sequence ID" value="SHK68246.1"/>
    <property type="molecule type" value="Genomic_DNA"/>
</dbReference>
<dbReference type="GO" id="GO:0042910">
    <property type="term" value="F:xenobiotic transmembrane transporter activity"/>
    <property type="evidence" value="ECO:0007669"/>
    <property type="project" value="TreeGrafter"/>
</dbReference>
<proteinExistence type="predicted"/>
<dbReference type="SUPFAM" id="SSF82866">
    <property type="entry name" value="Multidrug efflux transporter AcrB transmembrane domain"/>
    <property type="match status" value="2"/>
</dbReference>
<sequence>MRALVGWCLRRPVAVTAWSLLVVGFAVIAYVRLPVALLPDLRYPALAVWTAYPDVPPERVERAVTERVEAAVAGVEGVVEVTGRSLLGGSLVVLRFGWNTDLNLALLNVREQLDQLGNALPDEAERPVVLRLDPSDRPIMMLALRQAMPRDTVRRVAVAERQDLVALKRLARDVVARRLEQLEGVARVRVTGGYEPEVEVRLDPERLIRYGLTVAQIEQQLRAANVTLPGGLIRRGPFRYAVEVSGAFTDPADVAETIVGYAGRTPLRLADVADVRPGVAERRGLVRFDGDEALLLLVERAADANTVMAARQVRRTLRELEAEVPGIRLDVVVDESLFIRQAIAGVQQAVLLGGVLALIVLLVFLRRPRVLLAVAVAVPLSLALTLVAFEVADITLNLLSLSGLALGVGMLVDNAIVVTENIARLREQGLAPLEAAREGTAEVAAAITASTLTTIAVFGPLAFVEGLAGRLFRDQALAVVFSLLASLMVALTVVPVLASRDRKPGRLEPLGIRWLLVRYEVLLRRALAQRGVVVLLTLVALAGAAVLAWKLPRQVMPHADLKRLTLHVSAPPGTDLLQLSRWSEQIETYALRLSSVRHVLADLGERDEARLDLDPRPPYEGTLTLLLDEQARSEEVARQLRDLPLPSVVTVEVTPERTQLELLLARGEADLWLDLQADLRSEAEAVADRLLAQLRRAPALVNVRRAFAEEVPGYALHFRRDVMARFGVDARQLADWLAAAARGLEATALQTVNEAIPIRLRLPRAEALQRLLGTEIPTAQGLKPIGLFVEARPVSLPASLLRAGQAPVVRLLADVAPDADLAAARDAMRRALATLPPGVRGTIGGATDAFQEGLRGAAWSLLLSLLLVFLILAAQFESLRQPLIILFTVPLATIGVTLTLALTGQSVNLMSLTGLVVLVGIVVNDAIIKVDFINRRRAEGLPLFQAIEAAGRDRLRPILMTTVTTVLGLLPLALGMGAGAALQQPLAITIIGGLLSATLLTLIVVPVLYVLVAGGERRPYERGQSA</sequence>
<keyword evidence="3" id="KW-1185">Reference proteome</keyword>
<dbReference type="PANTHER" id="PTHR32063:SF0">
    <property type="entry name" value="SWARMING MOTILITY PROTEIN SWRC"/>
    <property type="match status" value="1"/>
</dbReference>
<dbReference type="SUPFAM" id="SSF82693">
    <property type="entry name" value="Multidrug efflux transporter AcrB pore domain, PN1, PN2, PC1 and PC2 subdomains"/>
    <property type="match status" value="2"/>
</dbReference>
<feature type="transmembrane region" description="Helical" evidence="1">
    <location>
        <begin position="958"/>
        <end position="980"/>
    </location>
</feature>
<reference evidence="3" key="1">
    <citation type="submission" date="2016-11" db="EMBL/GenBank/DDBJ databases">
        <authorList>
            <person name="Varghese N."/>
            <person name="Submissions S."/>
        </authorList>
    </citation>
    <scope>NUCLEOTIDE SEQUENCE [LARGE SCALE GENOMIC DNA]</scope>
    <source>
        <strain evidence="3">DSM 22212</strain>
    </source>
</reference>
<dbReference type="Gene3D" id="1.20.1640.10">
    <property type="entry name" value="Multidrug efflux transporter AcrB transmembrane domain"/>
    <property type="match status" value="2"/>
</dbReference>
<feature type="transmembrane region" description="Helical" evidence="1">
    <location>
        <begin position="857"/>
        <end position="876"/>
    </location>
</feature>
<dbReference type="InterPro" id="IPR001036">
    <property type="entry name" value="Acrflvin-R"/>
</dbReference>
<evidence type="ECO:0000256" key="1">
    <source>
        <dbReference type="SAM" id="Phobius"/>
    </source>
</evidence>
<feature type="transmembrane region" description="Helical" evidence="1">
    <location>
        <begin position="12"/>
        <end position="33"/>
    </location>
</feature>
<dbReference type="PANTHER" id="PTHR32063">
    <property type="match status" value="1"/>
</dbReference>
<dbReference type="PRINTS" id="PR00702">
    <property type="entry name" value="ACRIFLAVINRP"/>
</dbReference>
<dbReference type="OrthoDB" id="9798415at2"/>
<dbReference type="GO" id="GO:0005886">
    <property type="term" value="C:plasma membrane"/>
    <property type="evidence" value="ECO:0007669"/>
    <property type="project" value="TreeGrafter"/>
</dbReference>
<feature type="transmembrane region" description="Helical" evidence="1">
    <location>
        <begin position="370"/>
        <end position="389"/>
    </location>
</feature>
<dbReference type="Gene3D" id="3.30.70.1320">
    <property type="entry name" value="Multidrug efflux transporter AcrB pore domain like"/>
    <property type="match status" value="1"/>
</dbReference>
<feature type="transmembrane region" description="Helical" evidence="1">
    <location>
        <begin position="476"/>
        <end position="498"/>
    </location>
</feature>
<dbReference type="AlphaFoldDB" id="A0A1M6UGD7"/>
<dbReference type="Gene3D" id="3.30.2090.10">
    <property type="entry name" value="Multidrug efflux transporter AcrB TolC docking domain, DN and DC subdomains"/>
    <property type="match status" value="2"/>
</dbReference>
<gene>
    <name evidence="2" type="ORF">SAMN04488087_1694</name>
</gene>
<feature type="transmembrane region" description="Helical" evidence="1">
    <location>
        <begin position="443"/>
        <end position="464"/>
    </location>
</feature>
<dbReference type="InterPro" id="IPR027463">
    <property type="entry name" value="AcrB_DN_DC_subdom"/>
</dbReference>
<keyword evidence="1" id="KW-0812">Transmembrane</keyword>
<feature type="transmembrane region" description="Helical" evidence="1">
    <location>
        <begin position="401"/>
        <end position="423"/>
    </location>
</feature>
<keyword evidence="1" id="KW-1133">Transmembrane helix</keyword>